<reference evidence="2" key="3">
    <citation type="submission" date="2018-07" db="EMBL/GenBank/DDBJ databases">
        <authorList>
            <person name="Quirk P.G."/>
            <person name="Krulwich T.A."/>
        </authorList>
    </citation>
    <scope>NUCLEOTIDE SEQUENCE</scope>
    <source>
        <strain evidence="2">96224</strain>
    </source>
</reference>
<sequence length="61" mass="7200">MIPRPNHTWRCVLHRKMALRMTLSLKFRFMLKVTLQTMSRGQLISLVGLELPLQRPKHECG</sequence>
<proteinExistence type="predicted"/>
<dbReference type="EMBL" id="UIGY01000078">
    <property type="protein sequence ID" value="SUZ10300.1"/>
    <property type="molecule type" value="Genomic_DNA"/>
</dbReference>
<evidence type="ECO:0000313" key="3">
    <source>
        <dbReference type="Proteomes" id="UP000053110"/>
    </source>
</evidence>
<name>A0A061HMM0_BLUGR</name>
<protein>
    <submittedName>
        <fullName evidence="2">Bgt-3651</fullName>
    </submittedName>
    <submittedName>
        <fullName evidence="1">Subunit of the anaphase-promoting complex/cyclosome</fullName>
    </submittedName>
</protein>
<dbReference type="HOGENOM" id="CLU_2922310_0_0_1"/>
<evidence type="ECO:0000313" key="1">
    <source>
        <dbReference type="EMBL" id="EPQ64742.1"/>
    </source>
</evidence>
<dbReference type="EMBL" id="KE375051">
    <property type="protein sequence ID" value="EPQ64742.1"/>
    <property type="molecule type" value="Genomic_DNA"/>
</dbReference>
<reference evidence="3" key="1">
    <citation type="journal article" date="2013" name="Nat. Genet.">
        <title>The wheat powdery mildew genome shows the unique evolution of an obligate biotroph.</title>
        <authorList>
            <person name="Wicker T."/>
            <person name="Oberhaensli S."/>
            <person name="Parlange F."/>
            <person name="Buchmann J.P."/>
            <person name="Shatalina M."/>
            <person name="Roffler S."/>
            <person name="Ben-David R."/>
            <person name="Dolezel J."/>
            <person name="Simkova H."/>
            <person name="Schulze-Lefert P."/>
            <person name="Spanu P.D."/>
            <person name="Bruggmann R."/>
            <person name="Amselem J."/>
            <person name="Quesneville H."/>
            <person name="Ver Loren van Themaat E."/>
            <person name="Paape T."/>
            <person name="Shimizu K.K."/>
            <person name="Keller B."/>
        </authorList>
    </citation>
    <scope>NUCLEOTIDE SEQUENCE [LARGE SCALE GENOMIC DNA]</scope>
    <source>
        <strain evidence="3">96224</strain>
    </source>
</reference>
<reference evidence="1" key="2">
    <citation type="submission" date="2013-01" db="EMBL/GenBank/DDBJ databases">
        <title>The wheat powdery mildew genome reveals unique evolution of an obligate biotroph.</title>
        <authorList>
            <person name="Oberhaensli S."/>
            <person name="Wicker T."/>
            <person name="Keller B."/>
        </authorList>
    </citation>
    <scope>NUCLEOTIDE SEQUENCE</scope>
    <source>
        <strain evidence="1">96224</strain>
    </source>
</reference>
<dbReference type="Proteomes" id="UP000053110">
    <property type="component" value="Unassembled WGS sequence"/>
</dbReference>
<evidence type="ECO:0000313" key="2">
    <source>
        <dbReference type="EMBL" id="SUZ10300.1"/>
    </source>
</evidence>
<accession>A0A061HMM0</accession>
<gene>
    <name evidence="1" type="ORF">BGT96224_3651</name>
    <name evidence="2" type="ORF">BGT96224V2_LOCUS3460</name>
</gene>
<dbReference type="AlphaFoldDB" id="A0A061HMM0"/>
<organism evidence="2">
    <name type="scientific">Blumeria graminis f. sp. tritici 96224</name>
    <dbReference type="NCBI Taxonomy" id="1268274"/>
    <lineage>
        <taxon>Eukaryota</taxon>
        <taxon>Fungi</taxon>
        <taxon>Dikarya</taxon>
        <taxon>Ascomycota</taxon>
        <taxon>Pezizomycotina</taxon>
        <taxon>Leotiomycetes</taxon>
        <taxon>Erysiphales</taxon>
        <taxon>Erysiphaceae</taxon>
        <taxon>Blumeria</taxon>
    </lineage>
</organism>